<comment type="caution">
    <text evidence="1">The sequence shown here is derived from an EMBL/GenBank/DDBJ whole genome shotgun (WGS) entry which is preliminary data.</text>
</comment>
<accession>A0A1E5JMF1</accession>
<dbReference type="Proteomes" id="UP000095229">
    <property type="component" value="Unassembled WGS sequence"/>
</dbReference>
<dbReference type="AlphaFoldDB" id="A0A1E5JMF1"/>
<proteinExistence type="predicted"/>
<sequence length="37" mass="4224">MQSLRLQCGLCNLELVDIAILERGGKISFQIKRSHRP</sequence>
<evidence type="ECO:0000313" key="1">
    <source>
        <dbReference type="EMBL" id="OEH45523.1"/>
    </source>
</evidence>
<dbReference type="PATRIC" id="fig|45071.7.peg.3754"/>
<keyword evidence="2" id="KW-1185">Reference proteome</keyword>
<evidence type="ECO:0000313" key="2">
    <source>
        <dbReference type="Proteomes" id="UP000095229"/>
    </source>
</evidence>
<dbReference type="EMBL" id="LSOG01000092">
    <property type="protein sequence ID" value="OEH45523.1"/>
    <property type="molecule type" value="Genomic_DNA"/>
</dbReference>
<gene>
    <name evidence="1" type="ORF">lpari_03500</name>
</gene>
<protein>
    <submittedName>
        <fullName evidence="1">Uncharacterized protein</fullName>
    </submittedName>
</protein>
<reference evidence="1 2" key="1">
    <citation type="submission" date="2016-02" db="EMBL/GenBank/DDBJ databases">
        <title>Secondary metabolites in Legionella.</title>
        <authorList>
            <person name="Tobias N.J."/>
            <person name="Bode H.B."/>
        </authorList>
    </citation>
    <scope>NUCLEOTIDE SEQUENCE [LARGE SCALE GENOMIC DNA]</scope>
    <source>
        <strain evidence="1 2">DSM 19216</strain>
    </source>
</reference>
<organism evidence="1 2">
    <name type="scientific">Legionella parisiensis</name>
    <dbReference type="NCBI Taxonomy" id="45071"/>
    <lineage>
        <taxon>Bacteria</taxon>
        <taxon>Pseudomonadati</taxon>
        <taxon>Pseudomonadota</taxon>
        <taxon>Gammaproteobacteria</taxon>
        <taxon>Legionellales</taxon>
        <taxon>Legionellaceae</taxon>
        <taxon>Legionella</taxon>
    </lineage>
</organism>
<dbReference type="RefSeq" id="WP_338092352.1">
    <property type="nucleotide sequence ID" value="NZ_LSOG01000092.1"/>
</dbReference>
<name>A0A1E5JMF1_9GAMM</name>